<reference evidence="1 2" key="1">
    <citation type="submission" date="2019-08" db="EMBL/GenBank/DDBJ databases">
        <title>Deep-cultivation of Planctomycetes and their phenomic and genomic characterization uncovers novel biology.</title>
        <authorList>
            <person name="Wiegand S."/>
            <person name="Jogler M."/>
            <person name="Boedeker C."/>
            <person name="Pinto D."/>
            <person name="Vollmers J."/>
            <person name="Rivas-Marin E."/>
            <person name="Kohn T."/>
            <person name="Peeters S.H."/>
            <person name="Heuer A."/>
            <person name="Rast P."/>
            <person name="Oberbeckmann S."/>
            <person name="Bunk B."/>
            <person name="Jeske O."/>
            <person name="Meyerdierks A."/>
            <person name="Storesund J.E."/>
            <person name="Kallscheuer N."/>
            <person name="Luecker S."/>
            <person name="Lage O.M."/>
            <person name="Pohl T."/>
            <person name="Merkel B.J."/>
            <person name="Hornburger P."/>
            <person name="Mueller R.-W."/>
            <person name="Bruemmer F."/>
            <person name="Labrenz M."/>
            <person name="Spormann A.M."/>
            <person name="Op den Camp H."/>
            <person name="Overmann J."/>
            <person name="Amann R."/>
            <person name="Jetten M.S.M."/>
            <person name="Mascher T."/>
            <person name="Medema M.H."/>
            <person name="Devos D.P."/>
            <person name="Kaster A.-K."/>
            <person name="Ovreas L."/>
            <person name="Rohde M."/>
            <person name="Galperin M.Y."/>
            <person name="Jogler C."/>
        </authorList>
    </citation>
    <scope>NUCLEOTIDE SEQUENCE [LARGE SCALE GENOMIC DNA]</scope>
    <source>
        <strain evidence="1 2">OJF2</strain>
    </source>
</reference>
<organism evidence="1 2">
    <name type="scientific">Aquisphaera giovannonii</name>
    <dbReference type="NCBI Taxonomy" id="406548"/>
    <lineage>
        <taxon>Bacteria</taxon>
        <taxon>Pseudomonadati</taxon>
        <taxon>Planctomycetota</taxon>
        <taxon>Planctomycetia</taxon>
        <taxon>Isosphaerales</taxon>
        <taxon>Isosphaeraceae</taxon>
        <taxon>Aquisphaera</taxon>
    </lineage>
</organism>
<proteinExistence type="predicted"/>
<gene>
    <name evidence="1" type="ORF">OJF2_16700</name>
</gene>
<dbReference type="KEGG" id="agv:OJF2_16700"/>
<dbReference type="Proteomes" id="UP000324233">
    <property type="component" value="Chromosome"/>
</dbReference>
<name>A0A5B9VXV9_9BACT</name>
<evidence type="ECO:0000313" key="1">
    <source>
        <dbReference type="EMBL" id="QEH33173.1"/>
    </source>
</evidence>
<dbReference type="AlphaFoldDB" id="A0A5B9VXV9"/>
<accession>A0A5B9VXV9</accession>
<sequence length="179" mass="19633">MTDDQLLGLIDPVLRDGGSHADEGEDYRRPAVEVLRYYRRPLKWNPVPILGRALSVVAVARATGDDAPPGQGHRQLLERTAMVVGARYSPWQAPTIGLTVVGLTDEPIGAGTEADLDQALGSSMRRFRVVPLGLILVNLDRETLSFALRAGPDQLFPEPVRVADVLGDRLRRFVDQFPS</sequence>
<dbReference type="RefSeq" id="WP_148592874.1">
    <property type="nucleotide sequence ID" value="NZ_CP042997.1"/>
</dbReference>
<dbReference type="EMBL" id="CP042997">
    <property type="protein sequence ID" value="QEH33173.1"/>
    <property type="molecule type" value="Genomic_DNA"/>
</dbReference>
<evidence type="ECO:0000313" key="2">
    <source>
        <dbReference type="Proteomes" id="UP000324233"/>
    </source>
</evidence>
<keyword evidence="2" id="KW-1185">Reference proteome</keyword>
<protein>
    <submittedName>
        <fullName evidence="1">Uncharacterized protein</fullName>
    </submittedName>
</protein>
<dbReference type="OrthoDB" id="273726at2"/>